<evidence type="ECO:0000256" key="1">
    <source>
        <dbReference type="ARBA" id="ARBA00004141"/>
    </source>
</evidence>
<dbReference type="PROSITE" id="PS00421">
    <property type="entry name" value="TM4_1"/>
    <property type="match status" value="1"/>
</dbReference>
<feature type="transmembrane region" description="Helical" evidence="7">
    <location>
        <begin position="182"/>
        <end position="208"/>
    </location>
</feature>
<keyword evidence="5 7" id="KW-0472">Membrane</keyword>
<keyword evidence="3 7" id="KW-0812">Transmembrane</keyword>
<dbReference type="GeneTree" id="ENSGT00940000164476"/>
<evidence type="ECO:0000256" key="5">
    <source>
        <dbReference type="ARBA" id="ARBA00023136"/>
    </source>
</evidence>
<evidence type="ECO:0000313" key="8">
    <source>
        <dbReference type="Ensembl" id="ENSCSAVP00000008903.1"/>
    </source>
</evidence>
<accession>H2YU93</accession>
<feature type="transmembrane region" description="Helical" evidence="7">
    <location>
        <begin position="49"/>
        <end position="70"/>
    </location>
</feature>
<dbReference type="Ensembl" id="ENSCSAVT00000009017.1">
    <property type="protein sequence ID" value="ENSCSAVP00000008903.1"/>
    <property type="gene ID" value="ENSCSAVG00000005279.1"/>
</dbReference>
<proteinExistence type="inferred from homology"/>
<dbReference type="Pfam" id="PF00335">
    <property type="entry name" value="Tetraspanin"/>
    <property type="match status" value="1"/>
</dbReference>
<feature type="transmembrane region" description="Helical" evidence="7">
    <location>
        <begin position="82"/>
        <end position="108"/>
    </location>
</feature>
<evidence type="ECO:0000313" key="9">
    <source>
        <dbReference type="Proteomes" id="UP000007875"/>
    </source>
</evidence>
<keyword evidence="9" id="KW-1185">Reference proteome</keyword>
<evidence type="ECO:0000256" key="7">
    <source>
        <dbReference type="RuleBase" id="RU361218"/>
    </source>
</evidence>
<dbReference type="OMA" id="CKYLMFF"/>
<dbReference type="Proteomes" id="UP000007875">
    <property type="component" value="Unassembled WGS sequence"/>
</dbReference>
<dbReference type="Gene3D" id="1.10.1450.10">
    <property type="entry name" value="Tetraspanin"/>
    <property type="match status" value="1"/>
</dbReference>
<sequence>MEGSLSCCKYLMFFFNLLIFLSGAALLGVGIWVAVGADSFKQVVSNDPAIFNAVYIIIAVGALLFVVGFLGCCGAIKENKFLLGAFFVMILLIFILQIIGGILTFVYYPKAKAAALDSMKLYGGSTPEAQTATTAWDGFLPQFKCCGINSGADWTAAGILLPPTACNALPVPPGCESVVKNYFWVLGGIAVAVLFIELLAMIFACCLYRGVNKHQYA</sequence>
<reference evidence="8" key="3">
    <citation type="submission" date="2025-09" db="UniProtKB">
        <authorList>
            <consortium name="Ensembl"/>
        </authorList>
    </citation>
    <scope>IDENTIFICATION</scope>
</reference>
<dbReference type="InParanoid" id="H2YU93"/>
<protein>
    <recommendedName>
        <fullName evidence="7">Tetraspanin</fullName>
    </recommendedName>
</protein>
<dbReference type="GO" id="GO:0005886">
    <property type="term" value="C:plasma membrane"/>
    <property type="evidence" value="ECO:0007669"/>
    <property type="project" value="TreeGrafter"/>
</dbReference>
<dbReference type="InterPro" id="IPR018499">
    <property type="entry name" value="Tetraspanin/Peripherin"/>
</dbReference>
<evidence type="ECO:0000256" key="4">
    <source>
        <dbReference type="ARBA" id="ARBA00022989"/>
    </source>
</evidence>
<dbReference type="STRING" id="51511.ENSCSAVP00000008903"/>
<keyword evidence="6" id="KW-1015">Disulfide bond</keyword>
<feature type="disulfide bond" evidence="6">
    <location>
        <begin position="146"/>
        <end position="166"/>
    </location>
</feature>
<dbReference type="PANTHER" id="PTHR19282">
    <property type="entry name" value="TETRASPANIN"/>
    <property type="match status" value="1"/>
</dbReference>
<keyword evidence="4 7" id="KW-1133">Transmembrane helix</keyword>
<reference evidence="8" key="2">
    <citation type="submission" date="2025-08" db="UniProtKB">
        <authorList>
            <consortium name="Ensembl"/>
        </authorList>
    </citation>
    <scope>IDENTIFICATION</scope>
</reference>
<name>H2YU93_CIOSA</name>
<dbReference type="CDD" id="cd03127">
    <property type="entry name" value="tetraspanin_LEL"/>
    <property type="match status" value="1"/>
</dbReference>
<dbReference type="HOGENOM" id="CLU_055524_4_1_1"/>
<evidence type="ECO:0000256" key="6">
    <source>
        <dbReference type="PIRSR" id="PIRSR002419-1"/>
    </source>
</evidence>
<comment type="subcellular location">
    <subcellularLocation>
        <location evidence="1 7">Membrane</location>
        <topology evidence="1 7">Multi-pass membrane protein</topology>
    </subcellularLocation>
</comment>
<dbReference type="PIRSF" id="PIRSF002419">
    <property type="entry name" value="Tetraspanin"/>
    <property type="match status" value="1"/>
</dbReference>
<dbReference type="SUPFAM" id="SSF48652">
    <property type="entry name" value="Tetraspanin"/>
    <property type="match status" value="1"/>
</dbReference>
<evidence type="ECO:0000256" key="2">
    <source>
        <dbReference type="ARBA" id="ARBA00006840"/>
    </source>
</evidence>
<dbReference type="InterPro" id="IPR018503">
    <property type="entry name" value="Tetraspanin_CS"/>
</dbReference>
<dbReference type="FunCoup" id="H2YU93">
    <property type="interactions" value="6"/>
</dbReference>
<reference evidence="9" key="1">
    <citation type="submission" date="2003-08" db="EMBL/GenBank/DDBJ databases">
        <authorList>
            <person name="Birren B."/>
            <person name="Nusbaum C."/>
            <person name="Abebe A."/>
            <person name="Abouelleil A."/>
            <person name="Adekoya E."/>
            <person name="Ait-zahra M."/>
            <person name="Allen N."/>
            <person name="Allen T."/>
            <person name="An P."/>
            <person name="Anderson M."/>
            <person name="Anderson S."/>
            <person name="Arachchi H."/>
            <person name="Armbruster J."/>
            <person name="Bachantsang P."/>
            <person name="Baldwin J."/>
            <person name="Barry A."/>
            <person name="Bayul T."/>
            <person name="Blitshsteyn B."/>
            <person name="Bloom T."/>
            <person name="Blye J."/>
            <person name="Boguslavskiy L."/>
            <person name="Borowsky M."/>
            <person name="Boukhgalter B."/>
            <person name="Brunache A."/>
            <person name="Butler J."/>
            <person name="Calixte N."/>
            <person name="Calvo S."/>
            <person name="Camarata J."/>
            <person name="Campo K."/>
            <person name="Chang J."/>
            <person name="Cheshatsang Y."/>
            <person name="Citroen M."/>
            <person name="Collymore A."/>
            <person name="Considine T."/>
            <person name="Cook A."/>
            <person name="Cooke P."/>
            <person name="Corum B."/>
            <person name="Cuomo C."/>
            <person name="David R."/>
            <person name="Dawoe T."/>
            <person name="Degray S."/>
            <person name="Dodge S."/>
            <person name="Dooley K."/>
            <person name="Dorje P."/>
            <person name="Dorjee K."/>
            <person name="Dorris L."/>
            <person name="Duffey N."/>
            <person name="Dupes A."/>
            <person name="Elkins T."/>
            <person name="Engels R."/>
            <person name="Erickson J."/>
            <person name="Farina A."/>
            <person name="Faro S."/>
            <person name="Ferreira P."/>
            <person name="Fischer H."/>
            <person name="Fitzgerald M."/>
            <person name="Foley K."/>
            <person name="Gage D."/>
            <person name="Galagan J."/>
            <person name="Gearin G."/>
            <person name="Gnerre S."/>
            <person name="Gnirke A."/>
            <person name="Goyette A."/>
            <person name="Graham J."/>
            <person name="Grandbois E."/>
            <person name="Gyaltsen K."/>
            <person name="Hafez N."/>
            <person name="Hagopian D."/>
            <person name="Hagos B."/>
            <person name="Hall J."/>
            <person name="Hatcher B."/>
            <person name="Heller A."/>
            <person name="Higgins H."/>
            <person name="Honan T."/>
            <person name="Horn A."/>
            <person name="Houde N."/>
            <person name="Hughes L."/>
            <person name="Hulme W."/>
            <person name="Husby E."/>
            <person name="Iliev I."/>
            <person name="Jaffe D."/>
            <person name="Jones C."/>
            <person name="Kamal M."/>
            <person name="Kamat A."/>
            <person name="Kamvysselis M."/>
            <person name="Karlsson E."/>
            <person name="Kells C."/>
            <person name="Kieu A."/>
            <person name="Kisner P."/>
            <person name="Kodira C."/>
            <person name="Kulbokas E."/>
            <person name="Labutti K."/>
            <person name="Lama D."/>
            <person name="Landers T."/>
            <person name="Leger J."/>
            <person name="Levine S."/>
            <person name="Lewis D."/>
            <person name="Lewis T."/>
            <person name="Lindblad-toh K."/>
            <person name="Liu X."/>
            <person name="Lokyitsang T."/>
            <person name="Lokyitsang Y."/>
            <person name="Lucien O."/>
            <person name="Lui A."/>
            <person name="Ma L.J."/>
            <person name="Mabbitt R."/>
            <person name="Macdonald J."/>
            <person name="Maclean C."/>
            <person name="Major J."/>
            <person name="Manning J."/>
            <person name="Marabella R."/>
            <person name="Maru K."/>
            <person name="Matthews C."/>
            <person name="Mauceli E."/>
            <person name="Mccarthy M."/>
            <person name="Mcdonough S."/>
            <person name="Mcghee T."/>
            <person name="Meldrim J."/>
            <person name="Meneus L."/>
            <person name="Mesirov J."/>
            <person name="Mihalev A."/>
            <person name="Mihova T."/>
            <person name="Mikkelsen T."/>
            <person name="Mlenga V."/>
            <person name="Moru K."/>
            <person name="Mozes J."/>
            <person name="Mulrain L."/>
            <person name="Munson G."/>
            <person name="Naylor J."/>
            <person name="Newes C."/>
            <person name="Nguyen C."/>
            <person name="Nguyen N."/>
            <person name="Nguyen T."/>
            <person name="Nicol R."/>
            <person name="Nielsen C."/>
            <person name="Nizzari M."/>
            <person name="Norbu C."/>
            <person name="Norbu N."/>
            <person name="O'donnell P."/>
            <person name="Okoawo O."/>
            <person name="O'leary S."/>
            <person name="Omotosho B."/>
            <person name="O'neill K."/>
            <person name="Osman S."/>
            <person name="Parker S."/>
            <person name="Perrin D."/>
            <person name="Phunkhang P."/>
            <person name="Piqani B."/>
            <person name="Purcell S."/>
            <person name="Rachupka T."/>
            <person name="Ramasamy U."/>
            <person name="Rameau R."/>
            <person name="Ray V."/>
            <person name="Raymond C."/>
            <person name="Retta R."/>
            <person name="Richardson S."/>
            <person name="Rise C."/>
            <person name="Rodriguez J."/>
            <person name="Rogers J."/>
            <person name="Rogov P."/>
            <person name="Rutman M."/>
            <person name="Schupbach R."/>
            <person name="Seaman C."/>
            <person name="Settipalli S."/>
            <person name="Sharpe T."/>
            <person name="Sheridan J."/>
            <person name="Sherpa N."/>
            <person name="Shi J."/>
            <person name="Smirnov S."/>
            <person name="Smith C."/>
            <person name="Sougnez C."/>
            <person name="Spencer B."/>
            <person name="Stalker J."/>
            <person name="Stange-thomann N."/>
            <person name="Stavropoulos S."/>
            <person name="Stetson K."/>
            <person name="Stone C."/>
            <person name="Stone S."/>
            <person name="Stubbs M."/>
            <person name="Talamas J."/>
            <person name="Tchuinga P."/>
            <person name="Tenzing P."/>
            <person name="Tesfaye S."/>
            <person name="Theodore J."/>
            <person name="Thoulutsang Y."/>
            <person name="Topham K."/>
            <person name="Towey S."/>
            <person name="Tsamla T."/>
            <person name="Tsomo N."/>
            <person name="Vallee D."/>
            <person name="Vassiliev H."/>
            <person name="Venkataraman V."/>
            <person name="Vinson J."/>
            <person name="Vo A."/>
            <person name="Wade C."/>
            <person name="Wang S."/>
            <person name="Wangchuk T."/>
            <person name="Wangdi T."/>
            <person name="Whittaker C."/>
            <person name="Wilkinson J."/>
            <person name="Wu Y."/>
            <person name="Wyman D."/>
            <person name="Yadav S."/>
            <person name="Yang S."/>
            <person name="Yang X."/>
            <person name="Yeager S."/>
            <person name="Yee E."/>
            <person name="Young G."/>
            <person name="Zainoun J."/>
            <person name="Zembeck L."/>
            <person name="Zimmer A."/>
            <person name="Zody M."/>
            <person name="Lander E."/>
        </authorList>
    </citation>
    <scope>NUCLEOTIDE SEQUENCE [LARGE SCALE GENOMIC DNA]</scope>
</reference>
<organism evidence="8 9">
    <name type="scientific">Ciona savignyi</name>
    <name type="common">Pacific transparent sea squirt</name>
    <dbReference type="NCBI Taxonomy" id="51511"/>
    <lineage>
        <taxon>Eukaryota</taxon>
        <taxon>Metazoa</taxon>
        <taxon>Chordata</taxon>
        <taxon>Tunicata</taxon>
        <taxon>Ascidiacea</taxon>
        <taxon>Phlebobranchia</taxon>
        <taxon>Cionidae</taxon>
        <taxon>Ciona</taxon>
    </lineage>
</organism>
<dbReference type="PRINTS" id="PR00259">
    <property type="entry name" value="TMFOUR"/>
</dbReference>
<dbReference type="PANTHER" id="PTHR19282:SF519">
    <property type="entry name" value="TETRASPANIN"/>
    <property type="match status" value="1"/>
</dbReference>
<dbReference type="AlphaFoldDB" id="H2YU93"/>
<dbReference type="eggNOG" id="KOG3882">
    <property type="taxonomic scope" value="Eukaryota"/>
</dbReference>
<evidence type="ECO:0000256" key="3">
    <source>
        <dbReference type="ARBA" id="ARBA00022692"/>
    </source>
</evidence>
<comment type="similarity">
    <text evidence="2 7">Belongs to the tetraspanin (TM4SF) family.</text>
</comment>
<dbReference type="InterPro" id="IPR000301">
    <property type="entry name" value="Tetraspanin_animals"/>
</dbReference>
<dbReference type="InterPro" id="IPR008952">
    <property type="entry name" value="Tetraspanin_EC2_sf"/>
</dbReference>
<feature type="transmembrane region" description="Helical" evidence="7">
    <location>
        <begin position="12"/>
        <end position="37"/>
    </location>
</feature>